<sequence length="273" mass="31292">MSSLPFDSKGGNRASWTPAQDAFVVDFLAEQCNLGRFSDNGFKKEIWRKATEELNKKFNVLITVQQLKSHMADLKARYRIVKALREQSGFGWDDLMQICIADEDVWNRYIQAHPEAKAYRRTSFPLYDNLSIIYDGCTAEGKRQKSSRIPITQPCVEEANSRSELRYSCYISTPSNERVEEGRASVGERIADEISRMVTSSDRLCVVTPPTSTKDSYEICLEELQKIEELEEDTIIEAVKFLRDRQNAIAFMTLKGPLRLRWLRQNCGGRPDA</sequence>
<comment type="caution">
    <text evidence="2">The sequence shown here is derived from an EMBL/GenBank/DDBJ whole genome shotgun (WGS) entry which is preliminary data.</text>
</comment>
<keyword evidence="3" id="KW-1185">Reference proteome</keyword>
<dbReference type="PANTHER" id="PTHR46929:SF3">
    <property type="entry name" value="MYB_SANT-LIKE DOMAIN-CONTAINING PROTEIN"/>
    <property type="match status" value="1"/>
</dbReference>
<organism evidence="2 3">
    <name type="scientific">Cinnamomum micranthum f. kanehirae</name>
    <dbReference type="NCBI Taxonomy" id="337451"/>
    <lineage>
        <taxon>Eukaryota</taxon>
        <taxon>Viridiplantae</taxon>
        <taxon>Streptophyta</taxon>
        <taxon>Embryophyta</taxon>
        <taxon>Tracheophyta</taxon>
        <taxon>Spermatophyta</taxon>
        <taxon>Magnoliopsida</taxon>
        <taxon>Magnoliidae</taxon>
        <taxon>Laurales</taxon>
        <taxon>Lauraceae</taxon>
        <taxon>Cinnamomum</taxon>
    </lineage>
</organism>
<dbReference type="PANTHER" id="PTHR46929">
    <property type="entry name" value="EXPRESSED PROTEIN"/>
    <property type="match status" value="1"/>
</dbReference>
<reference evidence="2 3" key="1">
    <citation type="journal article" date="2019" name="Nat. Plants">
        <title>Stout camphor tree genome fills gaps in understanding of flowering plant genome evolution.</title>
        <authorList>
            <person name="Chaw S.M."/>
            <person name="Liu Y.C."/>
            <person name="Wu Y.W."/>
            <person name="Wang H.Y."/>
            <person name="Lin C.I."/>
            <person name="Wu C.S."/>
            <person name="Ke H.M."/>
            <person name="Chang L.Y."/>
            <person name="Hsu C.Y."/>
            <person name="Yang H.T."/>
            <person name="Sudianto E."/>
            <person name="Hsu M.H."/>
            <person name="Wu K.P."/>
            <person name="Wang L.N."/>
            <person name="Leebens-Mack J.H."/>
            <person name="Tsai I.J."/>
        </authorList>
    </citation>
    <scope>NUCLEOTIDE SEQUENCE [LARGE SCALE GENOMIC DNA]</scope>
    <source>
        <strain evidence="3">cv. Chaw 1501</strain>
        <tissue evidence="2">Young leaves</tissue>
    </source>
</reference>
<dbReference type="Pfam" id="PF12776">
    <property type="entry name" value="Myb_DNA-bind_3"/>
    <property type="match status" value="1"/>
</dbReference>
<gene>
    <name evidence="2" type="ORF">CKAN_00576500</name>
</gene>
<evidence type="ECO:0000313" key="2">
    <source>
        <dbReference type="EMBL" id="RWR77285.1"/>
    </source>
</evidence>
<dbReference type="EMBL" id="QPKB01000002">
    <property type="protein sequence ID" value="RWR77285.1"/>
    <property type="molecule type" value="Genomic_DNA"/>
</dbReference>
<dbReference type="OrthoDB" id="76215at2759"/>
<evidence type="ECO:0000313" key="3">
    <source>
        <dbReference type="Proteomes" id="UP000283530"/>
    </source>
</evidence>
<proteinExistence type="predicted"/>
<feature type="domain" description="Myb/SANT-like" evidence="1">
    <location>
        <begin position="15"/>
        <end position="109"/>
    </location>
</feature>
<dbReference type="AlphaFoldDB" id="A0A443NFK3"/>
<evidence type="ECO:0000259" key="1">
    <source>
        <dbReference type="Pfam" id="PF12776"/>
    </source>
</evidence>
<dbReference type="Proteomes" id="UP000283530">
    <property type="component" value="Unassembled WGS sequence"/>
</dbReference>
<accession>A0A443NFK3</accession>
<name>A0A443NFK3_9MAGN</name>
<protein>
    <submittedName>
        <fullName evidence="2">L10-interacting MYB domain-containing protein</fullName>
    </submittedName>
</protein>
<dbReference type="InterPro" id="IPR024752">
    <property type="entry name" value="Myb/SANT-like_dom"/>
</dbReference>